<dbReference type="EMBL" id="SRLO01000352">
    <property type="protein sequence ID" value="TNN59592.1"/>
    <property type="molecule type" value="Genomic_DNA"/>
</dbReference>
<accession>A0A4Z2H3X8</accession>
<organism evidence="1 2">
    <name type="scientific">Liparis tanakae</name>
    <name type="common">Tanaka's snailfish</name>
    <dbReference type="NCBI Taxonomy" id="230148"/>
    <lineage>
        <taxon>Eukaryota</taxon>
        <taxon>Metazoa</taxon>
        <taxon>Chordata</taxon>
        <taxon>Craniata</taxon>
        <taxon>Vertebrata</taxon>
        <taxon>Euteleostomi</taxon>
        <taxon>Actinopterygii</taxon>
        <taxon>Neopterygii</taxon>
        <taxon>Teleostei</taxon>
        <taxon>Neoteleostei</taxon>
        <taxon>Acanthomorphata</taxon>
        <taxon>Eupercaria</taxon>
        <taxon>Perciformes</taxon>
        <taxon>Cottioidei</taxon>
        <taxon>Cottales</taxon>
        <taxon>Liparidae</taxon>
        <taxon>Liparis</taxon>
    </lineage>
</organism>
<comment type="caution">
    <text evidence="1">The sequence shown here is derived from an EMBL/GenBank/DDBJ whole genome shotgun (WGS) entry which is preliminary data.</text>
</comment>
<reference evidence="1 2" key="1">
    <citation type="submission" date="2019-03" db="EMBL/GenBank/DDBJ databases">
        <title>First draft genome of Liparis tanakae, snailfish: a comprehensive survey of snailfish specific genes.</title>
        <authorList>
            <person name="Kim W."/>
            <person name="Song I."/>
            <person name="Jeong J.-H."/>
            <person name="Kim D."/>
            <person name="Kim S."/>
            <person name="Ryu S."/>
            <person name="Song J.Y."/>
            <person name="Lee S.K."/>
        </authorList>
    </citation>
    <scope>NUCLEOTIDE SEQUENCE [LARGE SCALE GENOMIC DNA]</scope>
    <source>
        <tissue evidence="1">Muscle</tissue>
    </source>
</reference>
<sequence length="83" mass="9105">MLVVQILCSESLVVSPTRSAAIRITGPIVQLRQVAKNKPGTARWTLHQFMCYCRCVALAGGESFFLFIPFDCESAAASRRTSP</sequence>
<evidence type="ECO:0000313" key="1">
    <source>
        <dbReference type="EMBL" id="TNN59592.1"/>
    </source>
</evidence>
<keyword evidence="2" id="KW-1185">Reference proteome</keyword>
<protein>
    <submittedName>
        <fullName evidence="1">Uncharacterized protein</fullName>
    </submittedName>
</protein>
<dbReference type="Proteomes" id="UP000314294">
    <property type="component" value="Unassembled WGS sequence"/>
</dbReference>
<name>A0A4Z2H3X8_9TELE</name>
<evidence type="ECO:0000313" key="2">
    <source>
        <dbReference type="Proteomes" id="UP000314294"/>
    </source>
</evidence>
<proteinExistence type="predicted"/>
<dbReference type="AlphaFoldDB" id="A0A4Z2H3X8"/>
<gene>
    <name evidence="1" type="ORF">EYF80_030164</name>
</gene>